<dbReference type="InterPro" id="IPR050923">
    <property type="entry name" value="Cell_Proc_Reg/RNA_Proc"/>
</dbReference>
<protein>
    <submittedName>
        <fullName evidence="2">DUF3662 and FHA domain-containing protein</fullName>
    </submittedName>
</protein>
<dbReference type="SMART" id="SM00240">
    <property type="entry name" value="FHA"/>
    <property type="match status" value="1"/>
</dbReference>
<dbReference type="Pfam" id="PF12401">
    <property type="entry name" value="FhaA_N"/>
    <property type="match status" value="1"/>
</dbReference>
<reference evidence="2" key="1">
    <citation type="submission" date="2021-06" db="EMBL/GenBank/DDBJ databases">
        <title>Complete genome sequence of Nocardioides sp. G188.</title>
        <authorList>
            <person name="Im W.-T."/>
        </authorList>
    </citation>
    <scope>NUCLEOTIDE SEQUENCE</scope>
    <source>
        <strain evidence="2">G188</strain>
    </source>
</reference>
<dbReference type="Pfam" id="PF00498">
    <property type="entry name" value="FHA"/>
    <property type="match status" value="1"/>
</dbReference>
<name>A0A975SYN4_9ACTN</name>
<dbReference type="Proteomes" id="UP000683575">
    <property type="component" value="Chromosome"/>
</dbReference>
<dbReference type="KEGG" id="nps:KRR39_19925"/>
<dbReference type="InterPro" id="IPR022128">
    <property type="entry name" value="FhaA_N"/>
</dbReference>
<dbReference type="RefSeq" id="WP_216939164.1">
    <property type="nucleotide sequence ID" value="NZ_CP077062.1"/>
</dbReference>
<dbReference type="PROSITE" id="PS50006">
    <property type="entry name" value="FHA_DOMAIN"/>
    <property type="match status" value="1"/>
</dbReference>
<proteinExistence type="predicted"/>
<dbReference type="CDD" id="cd00060">
    <property type="entry name" value="FHA"/>
    <property type="match status" value="1"/>
</dbReference>
<evidence type="ECO:0000313" key="3">
    <source>
        <dbReference type="Proteomes" id="UP000683575"/>
    </source>
</evidence>
<evidence type="ECO:0000259" key="1">
    <source>
        <dbReference type="PROSITE" id="PS50006"/>
    </source>
</evidence>
<accession>A0A975SYN4</accession>
<dbReference type="PANTHER" id="PTHR23308">
    <property type="entry name" value="NUCLEAR INHIBITOR OF PROTEIN PHOSPHATASE-1"/>
    <property type="match status" value="1"/>
</dbReference>
<dbReference type="EMBL" id="CP077062">
    <property type="protein sequence ID" value="QWZ07653.1"/>
    <property type="molecule type" value="Genomic_DNA"/>
</dbReference>
<evidence type="ECO:0000313" key="2">
    <source>
        <dbReference type="EMBL" id="QWZ07653.1"/>
    </source>
</evidence>
<keyword evidence="3" id="KW-1185">Reference proteome</keyword>
<dbReference type="AlphaFoldDB" id="A0A975SYN4"/>
<organism evidence="2 3">
    <name type="scientific">Nocardioides panacis</name>
    <dbReference type="NCBI Taxonomy" id="2849501"/>
    <lineage>
        <taxon>Bacteria</taxon>
        <taxon>Bacillati</taxon>
        <taxon>Actinomycetota</taxon>
        <taxon>Actinomycetes</taxon>
        <taxon>Propionibacteriales</taxon>
        <taxon>Nocardioidaceae</taxon>
        <taxon>Nocardioides</taxon>
    </lineage>
</organism>
<sequence length="258" mass="28335">MGILQNFENRLEQMVSGVFAKAFRSAVQPVEIASALQREVDNSAQILSRNRRLVPNQFHVELSAQDHERLSPYSSTLAQELTEMLRDHAHEQSYVFTGPVTIAFDERDDLSTGRFRVRSAALAKVTPVSDRSVTDTAVRRAKVILEVNGMKHPLDPPGIVIGRGSEADLRINDPGVSRRHAEIRVHANDAGTDVSVVDLGSTNGMLVNGSKVQQATLDDGGTIKIGNTTMTVRFLPSTGGPAPPHLRHQRMGWRRCLS</sequence>
<gene>
    <name evidence="2" type="ORF">KRR39_19925</name>
</gene>
<feature type="domain" description="FHA" evidence="1">
    <location>
        <begin position="159"/>
        <end position="212"/>
    </location>
</feature>
<dbReference type="InterPro" id="IPR000253">
    <property type="entry name" value="FHA_dom"/>
</dbReference>